<dbReference type="AlphaFoldDB" id="A0A7R9DNZ7"/>
<name>A0A7R9DNZ7_TIMCR</name>
<evidence type="ECO:0000256" key="1">
    <source>
        <dbReference type="SAM" id="MobiDB-lite"/>
    </source>
</evidence>
<evidence type="ECO:0000313" key="2">
    <source>
        <dbReference type="EMBL" id="CAD7418307.1"/>
    </source>
</evidence>
<accession>A0A7R9DNZ7</accession>
<reference evidence="2" key="1">
    <citation type="submission" date="2020-11" db="EMBL/GenBank/DDBJ databases">
        <authorList>
            <person name="Tran Van P."/>
        </authorList>
    </citation>
    <scope>NUCLEOTIDE SEQUENCE</scope>
</reference>
<protein>
    <submittedName>
        <fullName evidence="2">Uncharacterized protein</fullName>
    </submittedName>
</protein>
<organism evidence="2">
    <name type="scientific">Timema cristinae</name>
    <name type="common">Walking stick</name>
    <dbReference type="NCBI Taxonomy" id="61476"/>
    <lineage>
        <taxon>Eukaryota</taxon>
        <taxon>Metazoa</taxon>
        <taxon>Ecdysozoa</taxon>
        <taxon>Arthropoda</taxon>
        <taxon>Hexapoda</taxon>
        <taxon>Insecta</taxon>
        <taxon>Pterygota</taxon>
        <taxon>Neoptera</taxon>
        <taxon>Polyneoptera</taxon>
        <taxon>Phasmatodea</taxon>
        <taxon>Timematodea</taxon>
        <taxon>Timematoidea</taxon>
        <taxon>Timematidae</taxon>
        <taxon>Timema</taxon>
    </lineage>
</organism>
<sequence length="21" mass="2083">MVARGAGKPGPCPCGRRQKGG</sequence>
<feature type="region of interest" description="Disordered" evidence="1">
    <location>
        <begin position="1"/>
        <end position="21"/>
    </location>
</feature>
<dbReference type="EMBL" id="OC336234">
    <property type="protein sequence ID" value="CAD7418307.1"/>
    <property type="molecule type" value="Genomic_DNA"/>
</dbReference>
<gene>
    <name evidence="2" type="ORF">TCEB3V08_LOCUS13284</name>
</gene>
<proteinExistence type="predicted"/>